<protein>
    <submittedName>
        <fullName evidence="2">Uncharacterized protein</fullName>
    </submittedName>
</protein>
<dbReference type="EMBL" id="VDMD01000020">
    <property type="protein sequence ID" value="TRM60687.1"/>
    <property type="molecule type" value="Genomic_DNA"/>
</dbReference>
<gene>
    <name evidence="2" type="ORF">BD626DRAFT_571405</name>
</gene>
<proteinExistence type="predicted"/>
<feature type="compositionally biased region" description="Pro residues" evidence="1">
    <location>
        <begin position="1"/>
        <end position="18"/>
    </location>
</feature>
<accession>A0A550C7B4</accession>
<dbReference type="AlphaFoldDB" id="A0A550C7B4"/>
<evidence type="ECO:0000313" key="3">
    <source>
        <dbReference type="Proteomes" id="UP000320762"/>
    </source>
</evidence>
<feature type="region of interest" description="Disordered" evidence="1">
    <location>
        <begin position="1"/>
        <end position="38"/>
    </location>
</feature>
<organism evidence="2 3">
    <name type="scientific">Schizophyllum amplum</name>
    <dbReference type="NCBI Taxonomy" id="97359"/>
    <lineage>
        <taxon>Eukaryota</taxon>
        <taxon>Fungi</taxon>
        <taxon>Dikarya</taxon>
        <taxon>Basidiomycota</taxon>
        <taxon>Agaricomycotina</taxon>
        <taxon>Agaricomycetes</taxon>
        <taxon>Agaricomycetidae</taxon>
        <taxon>Agaricales</taxon>
        <taxon>Schizophyllaceae</taxon>
        <taxon>Schizophyllum</taxon>
    </lineage>
</organism>
<name>A0A550C7B4_9AGAR</name>
<evidence type="ECO:0000256" key="1">
    <source>
        <dbReference type="SAM" id="MobiDB-lite"/>
    </source>
</evidence>
<evidence type="ECO:0000313" key="2">
    <source>
        <dbReference type="EMBL" id="TRM60687.1"/>
    </source>
</evidence>
<keyword evidence="3" id="KW-1185">Reference proteome</keyword>
<comment type="caution">
    <text evidence="2">The sequence shown here is derived from an EMBL/GenBank/DDBJ whole genome shotgun (WGS) entry which is preliminary data.</text>
</comment>
<reference evidence="2 3" key="1">
    <citation type="journal article" date="2019" name="New Phytol.">
        <title>Comparative genomics reveals unique wood-decay strategies and fruiting body development in the Schizophyllaceae.</title>
        <authorList>
            <person name="Almasi E."/>
            <person name="Sahu N."/>
            <person name="Krizsan K."/>
            <person name="Balint B."/>
            <person name="Kovacs G.M."/>
            <person name="Kiss B."/>
            <person name="Cseklye J."/>
            <person name="Drula E."/>
            <person name="Henrissat B."/>
            <person name="Nagy I."/>
            <person name="Chovatia M."/>
            <person name="Adam C."/>
            <person name="LaButti K."/>
            <person name="Lipzen A."/>
            <person name="Riley R."/>
            <person name="Grigoriev I.V."/>
            <person name="Nagy L.G."/>
        </authorList>
    </citation>
    <scope>NUCLEOTIDE SEQUENCE [LARGE SCALE GENOMIC DNA]</scope>
    <source>
        <strain evidence="2 3">NL-1724</strain>
    </source>
</reference>
<sequence length="370" mass="41083">MSSPTPFPPPSSSPPPSSPTWVQPSSPPPGMTDLTPTGLSPMLYSRTKLSAALQDLESEELCFSASLMSLMLSTGFGRGVSWSTKYTADVLRTATDLRVQKYIELHLPKRTTCPPWAFARQCRAQIAVYSKLGSAQDLSRWRREARKRQRERTMSDRVATVVLHVGADVGPATSLTLQVDVFDNLVVLGNYAHALISKGVDISATSAFYCLPNGALVRVDWLDTLPVPESRAPIELFVHRRRWAHAPRHVIMREYTPTCVYVWMDNLHRTRQFKAWVPVLVGGWLLLDALDRIPGLQGFTVPDGGVLLCTCFENPAAYVETSLDEPVAVPESGDLHIRYGVVCRRCYYRAGKISVWFGKSHTCGLAIPLE</sequence>
<dbReference type="Proteomes" id="UP000320762">
    <property type="component" value="Unassembled WGS sequence"/>
</dbReference>